<comment type="caution">
    <text evidence="1">The sequence shown here is derived from an EMBL/GenBank/DDBJ whole genome shotgun (WGS) entry which is preliminary data.</text>
</comment>
<keyword evidence="2" id="KW-1185">Reference proteome</keyword>
<reference evidence="1 2" key="1">
    <citation type="journal article" date="2022" name="Genome Biol. Evol.">
        <title>The Spruce Budworm Genome: Reconstructing the Evolutionary History of Antifreeze Proteins.</title>
        <authorList>
            <person name="Beliveau C."/>
            <person name="Gagne P."/>
            <person name="Picq S."/>
            <person name="Vernygora O."/>
            <person name="Keeling C.I."/>
            <person name="Pinkney K."/>
            <person name="Doucet D."/>
            <person name="Wen F."/>
            <person name="Johnston J.S."/>
            <person name="Maaroufi H."/>
            <person name="Boyle B."/>
            <person name="Laroche J."/>
            <person name="Dewar K."/>
            <person name="Juretic N."/>
            <person name="Blackburn G."/>
            <person name="Nisole A."/>
            <person name="Brunet B."/>
            <person name="Brandao M."/>
            <person name="Lumley L."/>
            <person name="Duan J."/>
            <person name="Quan G."/>
            <person name="Lucarotti C.J."/>
            <person name="Roe A.D."/>
            <person name="Sperling F.A.H."/>
            <person name="Levesque R.C."/>
            <person name="Cusson M."/>
        </authorList>
    </citation>
    <scope>NUCLEOTIDE SEQUENCE [LARGE SCALE GENOMIC DNA]</scope>
    <source>
        <strain evidence="1">Glfc:IPQL:Cfum</strain>
    </source>
</reference>
<sequence>MFVKNLQQTLNYKMDLMPLDFRKEVSSCRGSRRDRDKRPRQETATGDRDRHLTWVQKTLVQATYWHDPLHENDYKHGSILLADINNEVNINQTYKDNLSRLDHFVMVKFNNDSMVQPRESAWFSFYAPGQGKEILTLQQSQIYLEDRLGLQKMDKAGKLVFLQLPGDHLHFTTDWFIANIIKPYLLN</sequence>
<protein>
    <submittedName>
        <fullName evidence="1">Uncharacterized protein</fullName>
    </submittedName>
</protein>
<organism evidence="1 2">
    <name type="scientific">Choristoneura fumiferana</name>
    <name type="common">Spruce budworm moth</name>
    <name type="synonym">Archips fumiferana</name>
    <dbReference type="NCBI Taxonomy" id="7141"/>
    <lineage>
        <taxon>Eukaryota</taxon>
        <taxon>Metazoa</taxon>
        <taxon>Ecdysozoa</taxon>
        <taxon>Arthropoda</taxon>
        <taxon>Hexapoda</taxon>
        <taxon>Insecta</taxon>
        <taxon>Pterygota</taxon>
        <taxon>Neoptera</taxon>
        <taxon>Endopterygota</taxon>
        <taxon>Lepidoptera</taxon>
        <taxon>Glossata</taxon>
        <taxon>Ditrysia</taxon>
        <taxon>Tortricoidea</taxon>
        <taxon>Tortricidae</taxon>
        <taxon>Tortricinae</taxon>
        <taxon>Choristoneura</taxon>
    </lineage>
</organism>
<name>A0ACC0JPU5_CHOFU</name>
<accession>A0ACC0JPU5</accession>
<proteinExistence type="predicted"/>
<dbReference type="Proteomes" id="UP001064048">
    <property type="component" value="Chromosome 8"/>
</dbReference>
<evidence type="ECO:0000313" key="2">
    <source>
        <dbReference type="Proteomes" id="UP001064048"/>
    </source>
</evidence>
<gene>
    <name evidence="1" type="ORF">MSG28_005064</name>
</gene>
<evidence type="ECO:0000313" key="1">
    <source>
        <dbReference type="EMBL" id="KAI8426105.1"/>
    </source>
</evidence>
<dbReference type="EMBL" id="CM046108">
    <property type="protein sequence ID" value="KAI8426105.1"/>
    <property type="molecule type" value="Genomic_DNA"/>
</dbReference>